<organism evidence="1">
    <name type="scientific">Rhizophora mucronata</name>
    <name type="common">Asiatic mangrove</name>
    <dbReference type="NCBI Taxonomy" id="61149"/>
    <lineage>
        <taxon>Eukaryota</taxon>
        <taxon>Viridiplantae</taxon>
        <taxon>Streptophyta</taxon>
        <taxon>Embryophyta</taxon>
        <taxon>Tracheophyta</taxon>
        <taxon>Spermatophyta</taxon>
        <taxon>Magnoliopsida</taxon>
        <taxon>eudicotyledons</taxon>
        <taxon>Gunneridae</taxon>
        <taxon>Pentapetalae</taxon>
        <taxon>rosids</taxon>
        <taxon>fabids</taxon>
        <taxon>Malpighiales</taxon>
        <taxon>Rhizophoraceae</taxon>
        <taxon>Rhizophora</taxon>
    </lineage>
</organism>
<name>A0A2P2Q110_RHIMU</name>
<sequence length="26" mass="3075">MTDIKGPIVKYSLLQLFCKLRRQHVS</sequence>
<proteinExistence type="predicted"/>
<evidence type="ECO:0000313" key="1">
    <source>
        <dbReference type="EMBL" id="MBX60645.1"/>
    </source>
</evidence>
<dbReference type="EMBL" id="GGEC01080161">
    <property type="protein sequence ID" value="MBX60645.1"/>
    <property type="molecule type" value="Transcribed_RNA"/>
</dbReference>
<dbReference type="AlphaFoldDB" id="A0A2P2Q110"/>
<protein>
    <submittedName>
        <fullName evidence="1">Uncharacterized protein</fullName>
    </submittedName>
</protein>
<reference evidence="1" key="1">
    <citation type="submission" date="2018-02" db="EMBL/GenBank/DDBJ databases">
        <title>Rhizophora mucronata_Transcriptome.</title>
        <authorList>
            <person name="Meera S.P."/>
            <person name="Sreeshan A."/>
            <person name="Augustine A."/>
        </authorList>
    </citation>
    <scope>NUCLEOTIDE SEQUENCE</scope>
    <source>
        <tissue evidence="1">Leaf</tissue>
    </source>
</reference>
<accession>A0A2P2Q110</accession>